<keyword evidence="5" id="KW-0963">Cytoplasm</keyword>
<dbReference type="InterPro" id="IPR045700">
    <property type="entry name" value="Rab3GAP1"/>
</dbReference>
<evidence type="ECO:0000259" key="7">
    <source>
        <dbReference type="Pfam" id="PF13890"/>
    </source>
</evidence>
<evidence type="ECO:0000256" key="1">
    <source>
        <dbReference type="ARBA" id="ARBA00004496"/>
    </source>
</evidence>
<comment type="similarity">
    <text evidence="2">Belongs to the Rab3-GAP catalytic subunit family.</text>
</comment>
<reference evidence="8 9" key="1">
    <citation type="journal article" date="2019" name="Genome Biol. Evol.">
        <title>The Rhododendron genome and chromosomal organization provide insight into shared whole-genome duplications across the heath family (Ericaceae).</title>
        <authorList>
            <person name="Soza V.L."/>
            <person name="Lindsley D."/>
            <person name="Waalkes A."/>
            <person name="Ramage E."/>
            <person name="Patwardhan R.P."/>
            <person name="Burton J.N."/>
            <person name="Adey A."/>
            <person name="Kumar A."/>
            <person name="Qiu R."/>
            <person name="Shendure J."/>
            <person name="Hall B."/>
        </authorList>
    </citation>
    <scope>NUCLEOTIDE SEQUENCE [LARGE SCALE GENOMIC DNA]</scope>
    <source>
        <strain evidence="8">RSF 1966-606</strain>
    </source>
</reference>
<feature type="region of interest" description="Disordered" evidence="6">
    <location>
        <begin position="1"/>
        <end position="20"/>
    </location>
</feature>
<feature type="region of interest" description="Disordered" evidence="6">
    <location>
        <begin position="562"/>
        <end position="592"/>
    </location>
</feature>
<sequence>MASSSKMKRAVEDEDHEEQEKGAVCVGSSKSLYTVKFELKYAAKSYFMEYYFETNNDGKVADWSFSLHDLQLSFGVKEFLVIAPQSASGVVLDAPEASKLLSAVAIALSNCSSLWPAFVPVHDPSRKAYIGIQNMGTVFTRRFEADRIGSQVFSPLDFSMHLFKVHFRMKLTYRTIPYDDDDELQGADVEISKSGENPGGDIRNKTQWDDDCPWSEWYSSEDPVKGFDLITIWSEKLVESSLEMAELENASAHEAEKWFILPNVSSKFIDGSVGNTIGFGSQLHLLVTALELSFGAQFMEDFVSVENSGSDNLKSSAVIPPPTVLDRVLKDLFHDAIAVLWIEFVREVRWCWEESQPLPRMPTNGVIDLSTCLVNQKLHMLAICIEKKHQLSKKYQDGDENKDRVSARVEEGGQVKGSSSATIVHGDDIVGERERSSVSDGLHHPETSVSRFHSEAEDVVTSAELRPSDRIRRGSAGVEGMMLLKSYQIMHVPLTQDPPLMTEDMHEERLRAVETFGDSISFSAQLEREILSSDMSAFKAANPDAVFEDFIRWHSPRDWEDDNFGESGEVSTNEATEGSKKDWPPRGRLSERMSERGNKWRKIWNDAPALPASEQKPLLDPNREGEKVKFFLVCFMQLILNFVLRCPALHLFKCLVNVQLATNVIWRAVTLH</sequence>
<evidence type="ECO:0000256" key="6">
    <source>
        <dbReference type="SAM" id="MobiDB-lite"/>
    </source>
</evidence>
<evidence type="ECO:0000256" key="3">
    <source>
        <dbReference type="ARBA" id="ARBA00015817"/>
    </source>
</evidence>
<dbReference type="InterPro" id="IPR026147">
    <property type="entry name" value="Rab3GAP1_conserved"/>
</dbReference>
<evidence type="ECO:0000256" key="2">
    <source>
        <dbReference type="ARBA" id="ARBA00008856"/>
    </source>
</evidence>
<evidence type="ECO:0000313" key="8">
    <source>
        <dbReference type="EMBL" id="KAE9460983.1"/>
    </source>
</evidence>
<evidence type="ECO:0000313" key="9">
    <source>
        <dbReference type="Proteomes" id="UP000428333"/>
    </source>
</evidence>
<dbReference type="Pfam" id="PF13890">
    <property type="entry name" value="Rab3-GTPase_cat"/>
    <property type="match status" value="1"/>
</dbReference>
<proteinExistence type="inferred from homology"/>
<dbReference type="EMBL" id="QEFC01000992">
    <property type="protein sequence ID" value="KAE9460983.1"/>
    <property type="molecule type" value="Genomic_DNA"/>
</dbReference>
<evidence type="ECO:0000256" key="5">
    <source>
        <dbReference type="ARBA" id="ARBA00022490"/>
    </source>
</evidence>
<evidence type="ECO:0000256" key="4">
    <source>
        <dbReference type="ARBA" id="ARBA00022468"/>
    </source>
</evidence>
<keyword evidence="9" id="KW-1185">Reference proteome</keyword>
<dbReference type="OrthoDB" id="17346at2759"/>
<comment type="caution">
    <text evidence="8">The sequence shown here is derived from an EMBL/GenBank/DDBJ whole genome shotgun (WGS) entry which is preliminary data.</text>
</comment>
<accession>A0A6A4LNY9</accession>
<feature type="domain" description="Rab3GAP catalytic subunit conserved" evidence="7">
    <location>
        <begin position="471"/>
        <end position="631"/>
    </location>
</feature>
<feature type="non-terminal residue" evidence="8">
    <location>
        <position position="1"/>
    </location>
</feature>
<dbReference type="AlphaFoldDB" id="A0A6A4LNY9"/>
<keyword evidence="4" id="KW-0343">GTPase activation</keyword>
<dbReference type="GO" id="GO:0005096">
    <property type="term" value="F:GTPase activator activity"/>
    <property type="evidence" value="ECO:0007669"/>
    <property type="project" value="UniProtKB-KW"/>
</dbReference>
<dbReference type="PANTHER" id="PTHR21422">
    <property type="entry name" value="RAB3 GTPASE-ACTIVATING PROTEIN CATALYTIC SUBUNIT"/>
    <property type="match status" value="1"/>
</dbReference>
<dbReference type="GO" id="GO:0005737">
    <property type="term" value="C:cytoplasm"/>
    <property type="evidence" value="ECO:0007669"/>
    <property type="project" value="UniProtKB-SubCell"/>
</dbReference>
<dbReference type="Proteomes" id="UP000428333">
    <property type="component" value="Linkage Group LG04"/>
</dbReference>
<organism evidence="8 9">
    <name type="scientific">Rhododendron williamsianum</name>
    <dbReference type="NCBI Taxonomy" id="262921"/>
    <lineage>
        <taxon>Eukaryota</taxon>
        <taxon>Viridiplantae</taxon>
        <taxon>Streptophyta</taxon>
        <taxon>Embryophyta</taxon>
        <taxon>Tracheophyta</taxon>
        <taxon>Spermatophyta</taxon>
        <taxon>Magnoliopsida</taxon>
        <taxon>eudicotyledons</taxon>
        <taxon>Gunneridae</taxon>
        <taxon>Pentapetalae</taxon>
        <taxon>asterids</taxon>
        <taxon>Ericales</taxon>
        <taxon>Ericaceae</taxon>
        <taxon>Ericoideae</taxon>
        <taxon>Rhodoreae</taxon>
        <taxon>Rhododendron</taxon>
    </lineage>
</organism>
<dbReference type="PANTHER" id="PTHR21422:SF9">
    <property type="entry name" value="RAB3 GTPASE-ACTIVATING PROTEIN CATALYTIC SUBUNIT"/>
    <property type="match status" value="1"/>
</dbReference>
<gene>
    <name evidence="8" type="ORF">C3L33_07118</name>
</gene>
<comment type="subcellular location">
    <subcellularLocation>
        <location evidence="1">Cytoplasm</location>
    </subcellularLocation>
</comment>
<feature type="compositionally biased region" description="Basic and acidic residues" evidence="6">
    <location>
        <begin position="577"/>
        <end position="592"/>
    </location>
</feature>
<name>A0A6A4LNY9_9ERIC</name>
<protein>
    <recommendedName>
        <fullName evidence="3">Rab3 GTPase-activating protein catalytic subunit</fullName>
    </recommendedName>
</protein>